<keyword evidence="1" id="KW-0378">Hydrolase</keyword>
<keyword evidence="3" id="KW-1185">Reference proteome</keyword>
<dbReference type="EMBL" id="JADWYK010000005">
    <property type="protein sequence ID" value="MBG8554020.1"/>
    <property type="molecule type" value="Genomic_DNA"/>
</dbReference>
<evidence type="ECO:0000313" key="3">
    <source>
        <dbReference type="Proteomes" id="UP000601099"/>
    </source>
</evidence>
<comment type="caution">
    <text evidence="2">The sequence shown here is derived from an EMBL/GenBank/DDBJ whole genome shotgun (WGS) entry which is preliminary data.</text>
</comment>
<dbReference type="Proteomes" id="UP000601099">
    <property type="component" value="Unassembled WGS sequence"/>
</dbReference>
<proteinExistence type="predicted"/>
<organism evidence="2 3">
    <name type="scientific">Hymenobacter guriensis</name>
    <dbReference type="NCBI Taxonomy" id="2793065"/>
    <lineage>
        <taxon>Bacteria</taxon>
        <taxon>Pseudomonadati</taxon>
        <taxon>Bacteroidota</taxon>
        <taxon>Cytophagia</taxon>
        <taxon>Cytophagales</taxon>
        <taxon>Hymenobacteraceae</taxon>
        <taxon>Hymenobacter</taxon>
    </lineage>
</organism>
<dbReference type="Pfam" id="PF04371">
    <property type="entry name" value="PAD_porph"/>
    <property type="match status" value="1"/>
</dbReference>
<dbReference type="SUPFAM" id="SSF55909">
    <property type="entry name" value="Pentein"/>
    <property type="match status" value="1"/>
</dbReference>
<accession>A0ABS0L1M4</accession>
<name>A0ABS0L1M4_9BACT</name>
<dbReference type="PANTHER" id="PTHR31377:SF0">
    <property type="entry name" value="AGMATINE DEIMINASE-RELATED"/>
    <property type="match status" value="1"/>
</dbReference>
<protein>
    <submittedName>
        <fullName evidence="2">Agmatine deiminase family protein</fullName>
    </submittedName>
</protein>
<reference evidence="2 3" key="1">
    <citation type="submission" date="2020-11" db="EMBL/GenBank/DDBJ databases">
        <title>Hymenobacter sp.</title>
        <authorList>
            <person name="Kim M.K."/>
        </authorList>
    </citation>
    <scope>NUCLEOTIDE SEQUENCE [LARGE SCALE GENOMIC DNA]</scope>
    <source>
        <strain evidence="2 3">BT594</strain>
    </source>
</reference>
<dbReference type="PANTHER" id="PTHR31377">
    <property type="entry name" value="AGMATINE DEIMINASE-RELATED"/>
    <property type="match status" value="1"/>
</dbReference>
<dbReference type="InterPro" id="IPR007466">
    <property type="entry name" value="Peptidyl-Arg-deiminase_porph"/>
</dbReference>
<sequence>MRTVFVADTLPGAFPQAHSELAAALQAADYQVNYLAGTRDVWVRDFMPVPVPGGGWVQFRYAPSYLRTQRERLTITAARPLCSTLGIRARQSHLVVDGGNVVFVGSTAVLTDRVYSENPGVAAGEIRKRLQEELQAERLVIIPAHPDDFTGHADGMLQPVDDQTVLVSAYRNEKPAFTDLFRRTLAQAGLSSIALPYNPYGNRTYTDASGEYVNALQLPDLVLVPLFGQREDEAAMRTYEAAFAARRIVGVRVEDVARQGGALHCISWTAA</sequence>
<dbReference type="Gene3D" id="3.75.10.10">
    <property type="entry name" value="L-arginine/glycine Amidinotransferase, Chain A"/>
    <property type="match status" value="1"/>
</dbReference>
<gene>
    <name evidence="2" type="ORF">I5L79_10710</name>
</gene>
<evidence type="ECO:0000313" key="2">
    <source>
        <dbReference type="EMBL" id="MBG8554020.1"/>
    </source>
</evidence>
<evidence type="ECO:0000256" key="1">
    <source>
        <dbReference type="ARBA" id="ARBA00022801"/>
    </source>
</evidence>
<dbReference type="RefSeq" id="WP_196955041.1">
    <property type="nucleotide sequence ID" value="NZ_JADWYK010000005.1"/>
</dbReference>